<keyword evidence="6" id="KW-1185">Reference proteome</keyword>
<feature type="compositionally biased region" description="Low complexity" evidence="1">
    <location>
        <begin position="35"/>
        <end position="61"/>
    </location>
</feature>
<feature type="compositionally biased region" description="Polar residues" evidence="1">
    <location>
        <begin position="380"/>
        <end position="395"/>
    </location>
</feature>
<gene>
    <name evidence="2" type="ORF">BJG266_LOCUS33091</name>
    <name evidence="3" type="ORF">BJG266_LOCUS33103</name>
    <name evidence="4" type="ORF">QVE165_LOCUS50204</name>
    <name evidence="5" type="ORF">QVE165_LOCUS50216</name>
</gene>
<feature type="region of interest" description="Disordered" evidence="1">
    <location>
        <begin position="347"/>
        <end position="402"/>
    </location>
</feature>
<evidence type="ECO:0000313" key="5">
    <source>
        <dbReference type="EMBL" id="CAF1582527.1"/>
    </source>
</evidence>
<feature type="region of interest" description="Disordered" evidence="1">
    <location>
        <begin position="415"/>
        <end position="463"/>
    </location>
</feature>
<evidence type="ECO:0000313" key="2">
    <source>
        <dbReference type="EMBL" id="CAF1316237.1"/>
    </source>
</evidence>
<dbReference type="Proteomes" id="UP000663877">
    <property type="component" value="Unassembled WGS sequence"/>
</dbReference>
<evidence type="ECO:0000313" key="6">
    <source>
        <dbReference type="Proteomes" id="UP000663832"/>
    </source>
</evidence>
<comment type="caution">
    <text evidence="5">The sequence shown here is derived from an EMBL/GenBank/DDBJ whole genome shotgun (WGS) entry which is preliminary data.</text>
</comment>
<feature type="compositionally biased region" description="Low complexity" evidence="1">
    <location>
        <begin position="418"/>
        <end position="442"/>
    </location>
</feature>
<dbReference type="Proteomes" id="UP000663832">
    <property type="component" value="Unassembled WGS sequence"/>
</dbReference>
<dbReference type="OrthoDB" id="10038502at2759"/>
<reference evidence="5" key="1">
    <citation type="submission" date="2021-02" db="EMBL/GenBank/DDBJ databases">
        <authorList>
            <person name="Nowell W R."/>
        </authorList>
    </citation>
    <scope>NUCLEOTIDE SEQUENCE</scope>
</reference>
<protein>
    <submittedName>
        <fullName evidence="5">Uncharacterized protein</fullName>
    </submittedName>
</protein>
<evidence type="ECO:0000256" key="1">
    <source>
        <dbReference type="SAM" id="MobiDB-lite"/>
    </source>
</evidence>
<name>A0A815ZHF3_9BILA</name>
<evidence type="ECO:0000313" key="4">
    <source>
        <dbReference type="EMBL" id="CAF1582437.1"/>
    </source>
</evidence>
<accession>A0A815ZHF3</accession>
<dbReference type="EMBL" id="CAJNOM010000967">
    <property type="protein sequence ID" value="CAF1582527.1"/>
    <property type="molecule type" value="Genomic_DNA"/>
</dbReference>
<dbReference type="EMBL" id="CAJNOM010000966">
    <property type="protein sequence ID" value="CAF1582437.1"/>
    <property type="molecule type" value="Genomic_DNA"/>
</dbReference>
<dbReference type="EMBL" id="CAJNOI010000608">
    <property type="protein sequence ID" value="CAF1316453.1"/>
    <property type="molecule type" value="Genomic_DNA"/>
</dbReference>
<proteinExistence type="predicted"/>
<sequence>MYLSTSDEVNGVDIDDNSQIQQGNTTTTTPPPVSSNPSQSSSPSYSTLLVIDDNSNSNDSSLKTIDIPTDFVSSNAQIQITSPPSLPNLDSPNDTPAQQRRRNSSIAKLLGGQPLNNEQYKVINQQILEDQSAQNVPSSGEPVIDGEIHRSRSSITRSLLMNAVLEQSKISTTQITKTRPISPSYSKDVEYLIRRELVYKHDTATLRRDSSTPSVFQSLSSIRNSPTANSQPASNSNSKLKRKRTHQKQLEPLPTTNKPLNVAPFTLRDPFEIDSSGSSLAAPINSTPNHRIHHQNDLYHYDVTHRHQNHPSLLPSSQQQYALSMNNSTPFNYQKLNAPVYAPYKIPHDRSSTTTSSSSSSYSGGRYPHIPELTLPTPISPLSTHVSTTSITSNHPMGASSRKIKTIHGRPDLYEIPSQRSSSITSSQSNVSSSSSSSSGHSIPLKKRLLHAYKNEQRPSSSL</sequence>
<feature type="region of interest" description="Disordered" evidence="1">
    <location>
        <begin position="1"/>
        <end position="62"/>
    </location>
</feature>
<feature type="compositionally biased region" description="Polar residues" evidence="1">
    <location>
        <begin position="211"/>
        <end position="238"/>
    </location>
</feature>
<organism evidence="5 6">
    <name type="scientific">Adineta steineri</name>
    <dbReference type="NCBI Taxonomy" id="433720"/>
    <lineage>
        <taxon>Eukaryota</taxon>
        <taxon>Metazoa</taxon>
        <taxon>Spiralia</taxon>
        <taxon>Gnathifera</taxon>
        <taxon>Rotifera</taxon>
        <taxon>Eurotatoria</taxon>
        <taxon>Bdelloidea</taxon>
        <taxon>Adinetida</taxon>
        <taxon>Adinetidae</taxon>
        <taxon>Adineta</taxon>
    </lineage>
</organism>
<evidence type="ECO:0000313" key="3">
    <source>
        <dbReference type="EMBL" id="CAF1316453.1"/>
    </source>
</evidence>
<dbReference type="EMBL" id="CAJNOI010000607">
    <property type="protein sequence ID" value="CAF1316237.1"/>
    <property type="molecule type" value="Genomic_DNA"/>
</dbReference>
<feature type="region of interest" description="Disordered" evidence="1">
    <location>
        <begin position="80"/>
        <end position="102"/>
    </location>
</feature>
<feature type="compositionally biased region" description="Low complexity" evidence="1">
    <location>
        <begin position="352"/>
        <end position="363"/>
    </location>
</feature>
<dbReference type="AlphaFoldDB" id="A0A815ZHF3"/>
<feature type="region of interest" description="Disordered" evidence="1">
    <location>
        <begin position="207"/>
        <end position="263"/>
    </location>
</feature>